<dbReference type="EMBL" id="CP099837">
    <property type="protein sequence ID" value="USY19727.1"/>
    <property type="molecule type" value="Genomic_DNA"/>
</dbReference>
<gene>
    <name evidence="1" type="ORF">NE857_31610</name>
</gene>
<proteinExistence type="predicted"/>
<protein>
    <submittedName>
        <fullName evidence="1">Uncharacterized protein</fullName>
    </submittedName>
</protein>
<accession>A0ABY5D5R8</accession>
<name>A0ABY5D5R8_9ACTN</name>
<dbReference type="Proteomes" id="UP001055940">
    <property type="component" value="Chromosome"/>
</dbReference>
<sequence>MAAEQITITRHSGYGATVTVDGIEIPANAIPAEGGLVVPVDAEGLQVVHLKLVARRVDVINALNTDSESETP</sequence>
<organism evidence="1 2">
    <name type="scientific">Nocardiopsis exhalans</name>
    <dbReference type="NCBI Taxonomy" id="163604"/>
    <lineage>
        <taxon>Bacteria</taxon>
        <taxon>Bacillati</taxon>
        <taxon>Actinomycetota</taxon>
        <taxon>Actinomycetes</taxon>
        <taxon>Streptosporangiales</taxon>
        <taxon>Nocardiopsidaceae</taxon>
        <taxon>Nocardiopsis</taxon>
    </lineage>
</organism>
<evidence type="ECO:0000313" key="2">
    <source>
        <dbReference type="Proteomes" id="UP001055940"/>
    </source>
</evidence>
<dbReference type="RefSeq" id="WP_254418919.1">
    <property type="nucleotide sequence ID" value="NZ_CP099837.1"/>
</dbReference>
<evidence type="ECO:0000313" key="1">
    <source>
        <dbReference type="EMBL" id="USY19727.1"/>
    </source>
</evidence>
<keyword evidence="2" id="KW-1185">Reference proteome</keyword>
<reference evidence="1" key="1">
    <citation type="submission" date="2022-06" db="EMBL/GenBank/DDBJ databases">
        <authorList>
            <person name="Ping M."/>
        </authorList>
    </citation>
    <scope>NUCLEOTIDE SEQUENCE</scope>
    <source>
        <strain evidence="1">JCM11759T</strain>
    </source>
</reference>